<dbReference type="EMBL" id="MCFJ01000001">
    <property type="protein sequence ID" value="ORY70925.1"/>
    <property type="molecule type" value="Genomic_DNA"/>
</dbReference>
<sequence>MRQTVAFVLLLLASVATPSTASTTTTTIWATPHESYSSSIGALGCKLNTNRVAYFPLAPSCSSLCIRLTHASSGRSLALLRIDQSDGAHDVSYDAWNYLVTGASATDAPTTGGAVAMDYEEVDMDECAELIHADGGKLALSASNSMNFLFSCLEGYPDGWLAQNYALYNVLDPICSWGRDELCNIDWGGGANQPTCPSTLGVPAQMGADDTVFNVQYGTGRLVNASDGQVVEDGVGNGSSGRARGAGLGLLGPLLALALGIHLQIT</sequence>
<evidence type="ECO:0000313" key="3">
    <source>
        <dbReference type="Proteomes" id="UP000193689"/>
    </source>
</evidence>
<reference evidence="2 3" key="1">
    <citation type="submission" date="2016-07" db="EMBL/GenBank/DDBJ databases">
        <title>Pervasive Adenine N6-methylation of Active Genes in Fungi.</title>
        <authorList>
            <consortium name="DOE Joint Genome Institute"/>
            <person name="Mondo S.J."/>
            <person name="Dannebaum R.O."/>
            <person name="Kuo R.C."/>
            <person name="Labutti K."/>
            <person name="Haridas S."/>
            <person name="Kuo A."/>
            <person name="Salamov A."/>
            <person name="Ahrendt S.R."/>
            <person name="Lipzen A."/>
            <person name="Sullivan W."/>
            <person name="Andreopoulos W.B."/>
            <person name="Clum A."/>
            <person name="Lindquist E."/>
            <person name="Daum C."/>
            <person name="Ramamoorthy G.K."/>
            <person name="Gryganskyi A."/>
            <person name="Culley D."/>
            <person name="Magnuson J.K."/>
            <person name="James T.Y."/>
            <person name="O'Malley M.A."/>
            <person name="Stajich J.E."/>
            <person name="Spatafora J.W."/>
            <person name="Visel A."/>
            <person name="Grigoriev I.V."/>
        </authorList>
    </citation>
    <scope>NUCLEOTIDE SEQUENCE [LARGE SCALE GENOMIC DNA]</scope>
    <source>
        <strain evidence="2 3">CBS 129021</strain>
    </source>
</reference>
<dbReference type="Proteomes" id="UP000193689">
    <property type="component" value="Unassembled WGS sequence"/>
</dbReference>
<dbReference type="PANTHER" id="PTHR38850">
    <property type="entry name" value="CERATO-PLATANIN"/>
    <property type="match status" value="1"/>
</dbReference>
<dbReference type="STRING" id="1141098.A0A1Y2EJD7"/>
<keyword evidence="3" id="KW-1185">Reference proteome</keyword>
<dbReference type="AlphaFoldDB" id="A0A1Y2EJD7"/>
<evidence type="ECO:0008006" key="4">
    <source>
        <dbReference type="Google" id="ProtNLM"/>
    </source>
</evidence>
<feature type="chain" id="PRO_5013390830" description="Cerato-platanin" evidence="1">
    <location>
        <begin position="22"/>
        <end position="266"/>
    </location>
</feature>
<comment type="caution">
    <text evidence="2">The sequence shown here is derived from an EMBL/GenBank/DDBJ whole genome shotgun (WGS) entry which is preliminary data.</text>
</comment>
<dbReference type="GeneID" id="63775234"/>
<dbReference type="OrthoDB" id="5370830at2759"/>
<dbReference type="RefSeq" id="XP_040720517.1">
    <property type="nucleotide sequence ID" value="XM_040859022.1"/>
</dbReference>
<organism evidence="2 3">
    <name type="scientific">Pseudomassariella vexata</name>
    <dbReference type="NCBI Taxonomy" id="1141098"/>
    <lineage>
        <taxon>Eukaryota</taxon>
        <taxon>Fungi</taxon>
        <taxon>Dikarya</taxon>
        <taxon>Ascomycota</taxon>
        <taxon>Pezizomycotina</taxon>
        <taxon>Sordariomycetes</taxon>
        <taxon>Xylariomycetidae</taxon>
        <taxon>Amphisphaeriales</taxon>
        <taxon>Pseudomassariaceae</taxon>
        <taxon>Pseudomassariella</taxon>
    </lineage>
</organism>
<feature type="signal peptide" evidence="1">
    <location>
        <begin position="1"/>
        <end position="21"/>
    </location>
</feature>
<accession>A0A1Y2EJD7</accession>
<evidence type="ECO:0000256" key="1">
    <source>
        <dbReference type="SAM" id="SignalP"/>
    </source>
</evidence>
<dbReference type="InParanoid" id="A0A1Y2EJD7"/>
<evidence type="ECO:0000313" key="2">
    <source>
        <dbReference type="EMBL" id="ORY70925.1"/>
    </source>
</evidence>
<protein>
    <recommendedName>
        <fullName evidence="4">Cerato-platanin</fullName>
    </recommendedName>
</protein>
<dbReference type="PANTHER" id="PTHR38850:SF2">
    <property type="entry name" value="CERATO-PLATANIN"/>
    <property type="match status" value="1"/>
</dbReference>
<name>A0A1Y2EJD7_9PEZI</name>
<proteinExistence type="predicted"/>
<keyword evidence="1" id="KW-0732">Signal</keyword>
<gene>
    <name evidence="2" type="ORF">BCR38DRAFT_415461</name>
</gene>